<dbReference type="RefSeq" id="WP_307226543.1">
    <property type="nucleotide sequence ID" value="NZ_JAUSVF010000001.1"/>
</dbReference>
<accession>A0ABU0BKN8</accession>
<dbReference type="CDD" id="cd14529">
    <property type="entry name" value="TpbA-like"/>
    <property type="match status" value="1"/>
</dbReference>
<evidence type="ECO:0000256" key="1">
    <source>
        <dbReference type="ARBA" id="ARBA00009580"/>
    </source>
</evidence>
<dbReference type="InterPro" id="IPR000387">
    <property type="entry name" value="Tyr_Pase_dom"/>
</dbReference>
<protein>
    <submittedName>
        <fullName evidence="3">Protein tyrosine/serine phosphatase</fullName>
    </submittedName>
</protein>
<dbReference type="PANTHER" id="PTHR31126">
    <property type="entry name" value="TYROSINE-PROTEIN PHOSPHATASE"/>
    <property type="match status" value="1"/>
</dbReference>
<evidence type="ECO:0000313" key="3">
    <source>
        <dbReference type="EMBL" id="MDQ0318458.1"/>
    </source>
</evidence>
<proteinExistence type="inferred from homology"/>
<dbReference type="InterPro" id="IPR026893">
    <property type="entry name" value="Tyr/Ser_Pase_IphP-type"/>
</dbReference>
<dbReference type="InterPro" id="IPR016130">
    <property type="entry name" value="Tyr_Pase_AS"/>
</dbReference>
<keyword evidence="4" id="KW-1185">Reference proteome</keyword>
<dbReference type="InterPro" id="IPR029021">
    <property type="entry name" value="Prot-tyrosine_phosphatase-like"/>
</dbReference>
<dbReference type="Gene3D" id="3.90.190.10">
    <property type="entry name" value="Protein tyrosine phosphatase superfamily"/>
    <property type="match status" value="1"/>
</dbReference>
<dbReference type="PANTHER" id="PTHR31126:SF72">
    <property type="entry name" value="DUAL SPECIFICITY PROTEIN PHOSPHATASE TPBA"/>
    <property type="match status" value="1"/>
</dbReference>
<evidence type="ECO:0000259" key="2">
    <source>
        <dbReference type="PROSITE" id="PS50056"/>
    </source>
</evidence>
<name>A0ABU0BKN8_9HYPH</name>
<sequence length="187" mass="20585">MRKMLKWSGISACLAGIGLGAYLVGIQLTGNFAVVVPGEVYRSNQPSASEIADYAQLYDIKSIVNLRGSDDKAAWYKDEVTAAKGLGLTHIDFKMSADQELTLEEARQLTAILRDAPKPLLIHCRSGADRTGLASVIYLNRIAKVDESTAERQLSIRFGHVGIPFFSPTYAMDETWERIEKDDNFAG</sequence>
<organism evidence="3 4">
    <name type="scientific">Pararhizobium capsulatum DSM 1112</name>
    <dbReference type="NCBI Taxonomy" id="1121113"/>
    <lineage>
        <taxon>Bacteria</taxon>
        <taxon>Pseudomonadati</taxon>
        <taxon>Pseudomonadota</taxon>
        <taxon>Alphaproteobacteria</taxon>
        <taxon>Hyphomicrobiales</taxon>
        <taxon>Rhizobiaceae</taxon>
        <taxon>Rhizobium/Agrobacterium group</taxon>
        <taxon>Pararhizobium</taxon>
    </lineage>
</organism>
<dbReference type="EMBL" id="JAUSVF010000001">
    <property type="protein sequence ID" value="MDQ0318458.1"/>
    <property type="molecule type" value="Genomic_DNA"/>
</dbReference>
<comment type="caution">
    <text evidence="3">The sequence shown here is derived from an EMBL/GenBank/DDBJ whole genome shotgun (WGS) entry which is preliminary data.</text>
</comment>
<dbReference type="PROSITE" id="PS50056">
    <property type="entry name" value="TYR_PHOSPHATASE_2"/>
    <property type="match status" value="1"/>
</dbReference>
<dbReference type="SUPFAM" id="SSF52799">
    <property type="entry name" value="(Phosphotyrosine protein) phosphatases II"/>
    <property type="match status" value="1"/>
</dbReference>
<dbReference type="PROSITE" id="PS00383">
    <property type="entry name" value="TYR_PHOSPHATASE_1"/>
    <property type="match status" value="1"/>
</dbReference>
<reference evidence="3 4" key="1">
    <citation type="submission" date="2023-07" db="EMBL/GenBank/DDBJ databases">
        <title>Genomic Encyclopedia of Type Strains, Phase IV (KMG-IV): sequencing the most valuable type-strain genomes for metagenomic binning, comparative biology and taxonomic classification.</title>
        <authorList>
            <person name="Goeker M."/>
        </authorList>
    </citation>
    <scope>NUCLEOTIDE SEQUENCE [LARGE SCALE GENOMIC DNA]</scope>
    <source>
        <strain evidence="3 4">DSM 1112</strain>
    </source>
</reference>
<evidence type="ECO:0000313" key="4">
    <source>
        <dbReference type="Proteomes" id="UP001230207"/>
    </source>
</evidence>
<comment type="similarity">
    <text evidence="1">Belongs to the protein-tyrosine phosphatase family.</text>
</comment>
<gene>
    <name evidence="3" type="ORF">QO002_000596</name>
</gene>
<feature type="domain" description="Tyrosine specific protein phosphatases" evidence="2">
    <location>
        <begin position="100"/>
        <end position="139"/>
    </location>
</feature>
<dbReference type="Pfam" id="PF13350">
    <property type="entry name" value="Y_phosphatase3"/>
    <property type="match status" value="1"/>
</dbReference>
<dbReference type="Proteomes" id="UP001230207">
    <property type="component" value="Unassembled WGS sequence"/>
</dbReference>